<sequence>MKYILAILILLHSLGVSAQSKDSLAASTFNSSEKKDTVASSLNKVRNSSLLSSSISNSIIANKDSIPKTAVVLPPTPKKLLEVSMENDAVQHKYSGKNIVKLLFPEWLRENKKQGASNIRLHVLTNQNDDLLFYTFLGLLTLFGIIRTWFPKYSKQITHFLIQPNLRRKQSKESANINNILPSILFNFLFVISSSLFIGQLIKKQTRETSFWSICLYSAIAITLIYLIKYIVIKLSGWLFNAPAAASTYNYVVFSINKIIGILLIPLTILIAYSGSNDTSSLYTLAGIMIACLFLYRYISSFILIRGSLNVTAFHFFLYLCAVEIIPLLIVYKVIIINHSGYIYN</sequence>
<keyword evidence="1" id="KW-0472">Membrane</keyword>
<dbReference type="InterPro" id="IPR025367">
    <property type="entry name" value="DUF4271"/>
</dbReference>
<keyword evidence="4" id="KW-1185">Reference proteome</keyword>
<keyword evidence="2" id="KW-0732">Signal</keyword>
<feature type="transmembrane region" description="Helical" evidence="1">
    <location>
        <begin position="249"/>
        <end position="274"/>
    </location>
</feature>
<keyword evidence="1" id="KW-0812">Transmembrane</keyword>
<feature type="transmembrane region" description="Helical" evidence="1">
    <location>
        <begin position="311"/>
        <end position="335"/>
    </location>
</feature>
<keyword evidence="1" id="KW-1133">Transmembrane helix</keyword>
<dbReference type="Proteomes" id="UP000266118">
    <property type="component" value="Chromosome"/>
</dbReference>
<dbReference type="RefSeq" id="WP_119984305.1">
    <property type="nucleotide sequence ID" value="NZ_CP032489.1"/>
</dbReference>
<feature type="transmembrane region" description="Helical" evidence="1">
    <location>
        <begin position="177"/>
        <end position="198"/>
    </location>
</feature>
<gene>
    <name evidence="3" type="ORF">D6B99_01250</name>
</gene>
<dbReference type="OrthoDB" id="1494583at2"/>
<organism evidence="3 4">
    <name type="scientific">Arachidicoccus soli</name>
    <dbReference type="NCBI Taxonomy" id="2341117"/>
    <lineage>
        <taxon>Bacteria</taxon>
        <taxon>Pseudomonadati</taxon>
        <taxon>Bacteroidota</taxon>
        <taxon>Chitinophagia</taxon>
        <taxon>Chitinophagales</taxon>
        <taxon>Chitinophagaceae</taxon>
        <taxon>Arachidicoccus</taxon>
    </lineage>
</organism>
<proteinExistence type="predicted"/>
<feature type="chain" id="PRO_5017321798" evidence="2">
    <location>
        <begin position="19"/>
        <end position="345"/>
    </location>
</feature>
<accession>A0A386HLG8</accession>
<evidence type="ECO:0000256" key="1">
    <source>
        <dbReference type="SAM" id="Phobius"/>
    </source>
</evidence>
<dbReference type="EMBL" id="CP032489">
    <property type="protein sequence ID" value="AYD46360.1"/>
    <property type="molecule type" value="Genomic_DNA"/>
</dbReference>
<feature type="transmembrane region" description="Helical" evidence="1">
    <location>
        <begin position="131"/>
        <end position="150"/>
    </location>
</feature>
<dbReference type="AlphaFoldDB" id="A0A386HLG8"/>
<dbReference type="KEGG" id="ark:D6B99_01250"/>
<evidence type="ECO:0000313" key="4">
    <source>
        <dbReference type="Proteomes" id="UP000266118"/>
    </source>
</evidence>
<reference evidence="3 4" key="1">
    <citation type="submission" date="2018-09" db="EMBL/GenBank/DDBJ databases">
        <title>Arachidicoccus sp. nov., a bacterium isolated from soil.</title>
        <authorList>
            <person name="Weon H.-Y."/>
            <person name="Kwon S.-W."/>
            <person name="Lee S.A."/>
        </authorList>
    </citation>
    <scope>NUCLEOTIDE SEQUENCE [LARGE SCALE GENOMIC DNA]</scope>
    <source>
        <strain evidence="3 4">KIS59-12</strain>
    </source>
</reference>
<feature type="transmembrane region" description="Helical" evidence="1">
    <location>
        <begin position="210"/>
        <end position="228"/>
    </location>
</feature>
<feature type="signal peptide" evidence="2">
    <location>
        <begin position="1"/>
        <end position="18"/>
    </location>
</feature>
<protein>
    <submittedName>
        <fullName evidence="3">DUF4271 domain-containing protein</fullName>
    </submittedName>
</protein>
<evidence type="ECO:0000256" key="2">
    <source>
        <dbReference type="SAM" id="SignalP"/>
    </source>
</evidence>
<name>A0A386HLG8_9BACT</name>
<dbReference type="Pfam" id="PF14093">
    <property type="entry name" value="DUF4271"/>
    <property type="match status" value="1"/>
</dbReference>
<evidence type="ECO:0000313" key="3">
    <source>
        <dbReference type="EMBL" id="AYD46360.1"/>
    </source>
</evidence>
<feature type="transmembrane region" description="Helical" evidence="1">
    <location>
        <begin position="280"/>
        <end position="299"/>
    </location>
</feature>